<dbReference type="InterPro" id="IPR020056">
    <property type="entry name" value="Rbsml_bL25/Gln-tRNA_synth_N"/>
</dbReference>
<dbReference type="GO" id="GO:0008097">
    <property type="term" value="F:5S rRNA binding"/>
    <property type="evidence" value="ECO:0007669"/>
    <property type="project" value="InterPro"/>
</dbReference>
<dbReference type="GO" id="GO:0006412">
    <property type="term" value="P:translation"/>
    <property type="evidence" value="ECO:0007669"/>
    <property type="project" value="UniProtKB-UniRule"/>
</dbReference>
<dbReference type="SUPFAM" id="SSF50715">
    <property type="entry name" value="Ribosomal protein L25-like"/>
    <property type="match status" value="1"/>
</dbReference>
<comment type="subunit">
    <text evidence="5">Part of the 50S ribosomal subunit; part of the 5S rRNA/L5/L18/L25 subcomplex. Contacts the 5S rRNA. Binds to the 5S rRNA independently of L5 and L18.</text>
</comment>
<keyword evidence="3 5" id="KW-0689">Ribosomal protein</keyword>
<dbReference type="KEGG" id="clw:CLAC_09015"/>
<dbReference type="AlphaFoldDB" id="A0A0K2H1B7"/>
<evidence type="ECO:0000259" key="7">
    <source>
        <dbReference type="Pfam" id="PF01386"/>
    </source>
</evidence>
<dbReference type="GO" id="GO:0022625">
    <property type="term" value="C:cytosolic large ribosomal subunit"/>
    <property type="evidence" value="ECO:0007669"/>
    <property type="project" value="TreeGrafter"/>
</dbReference>
<feature type="domain" description="Large ribosomal subunit protein bL25 L25" evidence="7">
    <location>
        <begin position="9"/>
        <end position="96"/>
    </location>
</feature>
<dbReference type="PANTHER" id="PTHR33284">
    <property type="entry name" value="RIBOSOMAL PROTEIN L25/GLN-TRNA SYNTHETASE, ANTI-CODON-BINDING DOMAIN-CONTAINING PROTEIN"/>
    <property type="match status" value="1"/>
</dbReference>
<dbReference type="PANTHER" id="PTHR33284:SF1">
    <property type="entry name" value="RIBOSOMAL PROTEIN L25_GLN-TRNA SYNTHETASE, ANTI-CODON-BINDING DOMAIN-CONTAINING PROTEIN"/>
    <property type="match status" value="1"/>
</dbReference>
<evidence type="ECO:0000256" key="2">
    <source>
        <dbReference type="ARBA" id="ARBA00022884"/>
    </source>
</evidence>
<dbReference type="HAMAP" id="MF_01334">
    <property type="entry name" value="Ribosomal_bL25_CTC"/>
    <property type="match status" value="1"/>
</dbReference>
<dbReference type="OrthoDB" id="5242980at2"/>
<evidence type="ECO:0000256" key="6">
    <source>
        <dbReference type="SAM" id="MobiDB-lite"/>
    </source>
</evidence>
<evidence type="ECO:0000256" key="1">
    <source>
        <dbReference type="ARBA" id="ARBA00022730"/>
    </source>
</evidence>
<dbReference type="InterPro" id="IPR001021">
    <property type="entry name" value="Ribosomal_bL25_long"/>
</dbReference>
<dbReference type="EMBL" id="CP006841">
    <property type="protein sequence ID" value="ALA67830.1"/>
    <property type="molecule type" value="Genomic_DNA"/>
</dbReference>
<keyword evidence="1 5" id="KW-0699">rRNA-binding</keyword>
<dbReference type="Pfam" id="PF14693">
    <property type="entry name" value="Ribosomal_TL5_C"/>
    <property type="match status" value="1"/>
</dbReference>
<feature type="region of interest" description="Disordered" evidence="6">
    <location>
        <begin position="183"/>
        <end position="215"/>
    </location>
</feature>
<evidence type="ECO:0000256" key="5">
    <source>
        <dbReference type="HAMAP-Rule" id="MF_01334"/>
    </source>
</evidence>
<keyword evidence="4 5" id="KW-0687">Ribonucleoprotein</keyword>
<evidence type="ECO:0000313" key="10">
    <source>
        <dbReference type="Proteomes" id="UP000058446"/>
    </source>
</evidence>
<evidence type="ECO:0000259" key="8">
    <source>
        <dbReference type="Pfam" id="PF14693"/>
    </source>
</evidence>
<dbReference type="PATRIC" id="fig|1408189.4.peg.1802"/>
<comment type="similarity">
    <text evidence="5">Belongs to the bacterial ribosomal protein bL25 family. CTC subfamily.</text>
</comment>
<name>A0A0K2H1B7_9CORY</name>
<dbReference type="NCBIfam" id="TIGR00731">
    <property type="entry name" value="bL25_bact_ctc"/>
    <property type="match status" value="1"/>
</dbReference>
<dbReference type="Gene3D" id="2.40.240.10">
    <property type="entry name" value="Ribosomal Protein L25, Chain P"/>
    <property type="match status" value="1"/>
</dbReference>
<dbReference type="Proteomes" id="UP000058446">
    <property type="component" value="Chromosome"/>
</dbReference>
<keyword evidence="2 5" id="KW-0694">RNA-binding</keyword>
<gene>
    <name evidence="5" type="primary">rplY</name>
    <name evidence="5" type="synonym">ctc</name>
    <name evidence="9" type="ORF">CLAC_09015</name>
</gene>
<dbReference type="GO" id="GO:0003735">
    <property type="term" value="F:structural constituent of ribosome"/>
    <property type="evidence" value="ECO:0007669"/>
    <property type="project" value="InterPro"/>
</dbReference>
<sequence length="215" mass="22789">MAKPSITKIEARNRTEFGKGAARRARVAGDIPVVIYGADLESPKHILVDSLEFHAVVRNHGINAVLDVDIEGESQLSMIKAVDQNPLTFNIDHADLLAIHRGEKVEVEVPVVATGEVAPGALLMQDAETILVVAPVLSIPEEIEVSVEGAEVGTQVHAGAVELPEGLELADDAELLIFNIVEPEEDPAGDVDADIEGMGEAETPDAPAEEDESAE</sequence>
<proteinExistence type="inferred from homology"/>
<dbReference type="Gene3D" id="2.170.120.20">
    <property type="entry name" value="Ribosomal protein L25, beta domain"/>
    <property type="match status" value="1"/>
</dbReference>
<organism evidence="9 10">
    <name type="scientific">Corynebacterium lactis RW2-5</name>
    <dbReference type="NCBI Taxonomy" id="1408189"/>
    <lineage>
        <taxon>Bacteria</taxon>
        <taxon>Bacillati</taxon>
        <taxon>Actinomycetota</taxon>
        <taxon>Actinomycetes</taxon>
        <taxon>Mycobacteriales</taxon>
        <taxon>Corynebacteriaceae</taxon>
        <taxon>Corynebacterium</taxon>
    </lineage>
</organism>
<evidence type="ECO:0000313" key="9">
    <source>
        <dbReference type="EMBL" id="ALA67830.1"/>
    </source>
</evidence>
<dbReference type="InterPro" id="IPR037121">
    <property type="entry name" value="Ribosomal_bL25_C"/>
</dbReference>
<dbReference type="InterPro" id="IPR029751">
    <property type="entry name" value="Ribosomal_L25_dom"/>
</dbReference>
<dbReference type="Pfam" id="PF01386">
    <property type="entry name" value="Ribosomal_L25p"/>
    <property type="match status" value="1"/>
</dbReference>
<feature type="domain" description="Large ribosomal subunit protein bL25 beta" evidence="8">
    <location>
        <begin position="104"/>
        <end position="183"/>
    </location>
</feature>
<keyword evidence="10" id="KW-1185">Reference proteome</keyword>
<evidence type="ECO:0000256" key="3">
    <source>
        <dbReference type="ARBA" id="ARBA00022980"/>
    </source>
</evidence>
<dbReference type="InterPro" id="IPR020930">
    <property type="entry name" value="Ribosomal_uL5_bac-type"/>
</dbReference>
<dbReference type="CDD" id="cd00495">
    <property type="entry name" value="Ribosomal_L25_TL5_CTC"/>
    <property type="match status" value="1"/>
</dbReference>
<dbReference type="STRING" id="1408189.CLAC_09015"/>
<dbReference type="RefSeq" id="WP_053412604.1">
    <property type="nucleotide sequence ID" value="NZ_CP006841.1"/>
</dbReference>
<protein>
    <recommendedName>
        <fullName evidence="5">Large ribosomal subunit protein bL25</fullName>
    </recommendedName>
    <alternativeName>
        <fullName evidence="5">General stress protein CTC</fullName>
    </alternativeName>
</protein>
<comment type="function">
    <text evidence="5">This is one of the proteins that binds to the 5S RNA in the ribosome where it forms part of the central protuberance.</text>
</comment>
<dbReference type="InterPro" id="IPR011035">
    <property type="entry name" value="Ribosomal_bL25/Gln-tRNA_synth"/>
</dbReference>
<dbReference type="NCBIfam" id="NF004131">
    <property type="entry name" value="PRK05618.2-1"/>
    <property type="match status" value="1"/>
</dbReference>
<evidence type="ECO:0000256" key="4">
    <source>
        <dbReference type="ARBA" id="ARBA00023274"/>
    </source>
</evidence>
<accession>A0A0K2H1B7</accession>
<dbReference type="InterPro" id="IPR020057">
    <property type="entry name" value="Ribosomal_bL25_b-dom"/>
</dbReference>
<reference evidence="9 10" key="1">
    <citation type="submission" date="2013-10" db="EMBL/GenBank/DDBJ databases">
        <title>Complete genome sequence of Corynebacterium lactis DSM 45799(T), isolated from raw cow milk.</title>
        <authorList>
            <person name="Ruckert C."/>
            <person name="Albersmeier A."/>
            <person name="Lipski A."/>
            <person name="Kalinowski J."/>
        </authorList>
    </citation>
    <scope>NUCLEOTIDE SEQUENCE [LARGE SCALE GENOMIC DNA]</scope>
    <source>
        <strain evidence="9 10">RW2-5</strain>
    </source>
</reference>